<name>R7VHB7_CAPTE</name>
<proteinExistence type="predicted"/>
<dbReference type="EMBL" id="AMQN01018172">
    <property type="status" value="NOT_ANNOTATED_CDS"/>
    <property type="molecule type" value="Genomic_DNA"/>
</dbReference>
<protein>
    <recommendedName>
        <fullName evidence="5">Sulfotransferase domain-containing protein</fullName>
    </recommendedName>
</protein>
<evidence type="ECO:0000313" key="4">
    <source>
        <dbReference type="Proteomes" id="UP000014760"/>
    </source>
</evidence>
<evidence type="ECO:0008006" key="5">
    <source>
        <dbReference type="Google" id="ProtNLM"/>
    </source>
</evidence>
<keyword evidence="1" id="KW-0472">Membrane</keyword>
<dbReference type="InterPro" id="IPR027417">
    <property type="entry name" value="P-loop_NTPase"/>
</dbReference>
<dbReference type="Proteomes" id="UP000014760">
    <property type="component" value="Unassembled WGS sequence"/>
</dbReference>
<accession>R7VHB7</accession>
<reference evidence="2 4" key="2">
    <citation type="journal article" date="2013" name="Nature">
        <title>Insights into bilaterian evolution from three spiralian genomes.</title>
        <authorList>
            <person name="Simakov O."/>
            <person name="Marletaz F."/>
            <person name="Cho S.J."/>
            <person name="Edsinger-Gonzales E."/>
            <person name="Havlak P."/>
            <person name="Hellsten U."/>
            <person name="Kuo D.H."/>
            <person name="Larsson T."/>
            <person name="Lv J."/>
            <person name="Arendt D."/>
            <person name="Savage R."/>
            <person name="Osoegawa K."/>
            <person name="de Jong P."/>
            <person name="Grimwood J."/>
            <person name="Chapman J.A."/>
            <person name="Shapiro H."/>
            <person name="Aerts A."/>
            <person name="Otillar R.P."/>
            <person name="Terry A.Y."/>
            <person name="Boore J.L."/>
            <person name="Grigoriev I.V."/>
            <person name="Lindberg D.R."/>
            <person name="Seaver E.C."/>
            <person name="Weisblat D.A."/>
            <person name="Putnam N.H."/>
            <person name="Rokhsar D.S."/>
        </authorList>
    </citation>
    <scope>NUCLEOTIDE SEQUENCE</scope>
    <source>
        <strain evidence="2 4">I ESC-2004</strain>
    </source>
</reference>
<dbReference type="OrthoDB" id="5912733at2759"/>
<dbReference type="AlphaFoldDB" id="R7VHB7"/>
<dbReference type="EMBL" id="KB294010">
    <property type="protein sequence ID" value="ELU15095.1"/>
    <property type="molecule type" value="Genomic_DNA"/>
</dbReference>
<gene>
    <name evidence="2" type="ORF">CAPTEDRAFT_213494</name>
</gene>
<reference evidence="4" key="1">
    <citation type="submission" date="2012-12" db="EMBL/GenBank/DDBJ databases">
        <authorList>
            <person name="Hellsten U."/>
            <person name="Grimwood J."/>
            <person name="Chapman J.A."/>
            <person name="Shapiro H."/>
            <person name="Aerts A."/>
            <person name="Otillar R.P."/>
            <person name="Terry A.Y."/>
            <person name="Boore J.L."/>
            <person name="Simakov O."/>
            <person name="Marletaz F."/>
            <person name="Cho S.-J."/>
            <person name="Edsinger-Gonzales E."/>
            <person name="Havlak P."/>
            <person name="Kuo D.-H."/>
            <person name="Larsson T."/>
            <person name="Lv J."/>
            <person name="Arendt D."/>
            <person name="Savage R."/>
            <person name="Osoegawa K."/>
            <person name="de Jong P."/>
            <person name="Lindberg D.R."/>
            <person name="Seaver E.C."/>
            <person name="Weisblat D.A."/>
            <person name="Putnam N.H."/>
            <person name="Grigoriev I.V."/>
            <person name="Rokhsar D.S."/>
        </authorList>
    </citation>
    <scope>NUCLEOTIDE SEQUENCE</scope>
    <source>
        <strain evidence="4">I ESC-2004</strain>
    </source>
</reference>
<feature type="transmembrane region" description="Helical" evidence="1">
    <location>
        <begin position="20"/>
        <end position="40"/>
    </location>
</feature>
<dbReference type="STRING" id="283909.R7VHB7"/>
<dbReference type="HOGENOM" id="CLU_034499_0_0_1"/>
<keyword evidence="1" id="KW-1133">Transmembrane helix</keyword>
<keyword evidence="4" id="KW-1185">Reference proteome</keyword>
<evidence type="ECO:0000313" key="3">
    <source>
        <dbReference type="EnsemblMetazoa" id="CapteP213494"/>
    </source>
</evidence>
<dbReference type="EnsemblMetazoa" id="CapteT213494">
    <property type="protein sequence ID" value="CapteP213494"/>
    <property type="gene ID" value="CapteG213494"/>
</dbReference>
<dbReference type="SUPFAM" id="SSF52540">
    <property type="entry name" value="P-loop containing nucleoside triphosphate hydrolases"/>
    <property type="match status" value="1"/>
</dbReference>
<evidence type="ECO:0000313" key="2">
    <source>
        <dbReference type="EMBL" id="ELU15095.1"/>
    </source>
</evidence>
<dbReference type="PANTHER" id="PTHR33844">
    <property type="entry name" value="SULFOTRANSFER_1 DOMAIN-CONTAINING PROTEIN"/>
    <property type="match status" value="1"/>
</dbReference>
<reference evidence="3" key="3">
    <citation type="submission" date="2015-06" db="UniProtKB">
        <authorList>
            <consortium name="EnsemblMetazoa"/>
        </authorList>
    </citation>
    <scope>IDENTIFICATION</scope>
</reference>
<dbReference type="PANTHER" id="PTHR33844:SF1">
    <property type="entry name" value="SULFOTRANSFERASE DOMAIN-CONTAINING PROTEIN"/>
    <property type="match status" value="1"/>
</dbReference>
<dbReference type="Gene3D" id="3.40.50.300">
    <property type="entry name" value="P-loop containing nucleotide triphosphate hydrolases"/>
    <property type="match status" value="1"/>
</dbReference>
<evidence type="ECO:0000256" key="1">
    <source>
        <dbReference type="SAM" id="Phobius"/>
    </source>
</evidence>
<keyword evidence="1" id="KW-0812">Transmembrane</keyword>
<organism evidence="2">
    <name type="scientific">Capitella teleta</name>
    <name type="common">Polychaete worm</name>
    <dbReference type="NCBI Taxonomy" id="283909"/>
    <lineage>
        <taxon>Eukaryota</taxon>
        <taxon>Metazoa</taxon>
        <taxon>Spiralia</taxon>
        <taxon>Lophotrochozoa</taxon>
        <taxon>Annelida</taxon>
        <taxon>Polychaeta</taxon>
        <taxon>Sedentaria</taxon>
        <taxon>Scolecida</taxon>
        <taxon>Capitellidae</taxon>
        <taxon>Capitella</taxon>
    </lineage>
</organism>
<sequence length="437" mass="49832">MAIRPWDSTKLILGKVAQQGIFSLLRFFFGIFQTLSWKIFGIQDVMKMKKDSKSKPVAQALKVLTWNKFCFLLPPSLKDFIYVHDEYIDPEYVIQNDNVLLFYLDHDQHVAVFGEGKPGQLLWHSDADSFIPNSLFKNSKRLIVMPMDEFHKVCARLPDPNKPLVIMGNTARCGSTLLTQVFECTNKVISYSEPLPLKELAVMYRTKGLCQEVNQLTRSLMRIYARPLKCIPDPEGYLIKPVAPALVCAEPIKKLYPNTTIFYLYRNLENVTKSIYKLSYIIPSTRICYILFRISENLVESMYAKNGFPTKGVKRTIDNDYCCGIFMAAVSANIYKKMRADGNNVHALLYDDLIKNKEGGVIAIFKASGLPESLVEEAMTAFTRDSQRNCIVSKEALAKIKPLDYTDEDKLKAKQLLVELDYSIDDQTGRLEGTLKF</sequence>